<evidence type="ECO:0000313" key="8">
    <source>
        <dbReference type="Proteomes" id="UP000327013"/>
    </source>
</evidence>
<accession>A0A660KNL5</accession>
<dbReference type="PANTHER" id="PTHR31042">
    <property type="entry name" value="CORE-2/I-BRANCHING BETA-1,6-N-ACETYLGLUCOSAMINYLTRANSFERASE FAMILY PROTEIN-RELATED"/>
    <property type="match status" value="1"/>
</dbReference>
<dbReference type="GO" id="GO:0016757">
    <property type="term" value="F:glycosyltransferase activity"/>
    <property type="evidence" value="ECO:0007669"/>
    <property type="project" value="UniProtKB-KW"/>
</dbReference>
<dbReference type="EMBL" id="CM017324">
    <property type="protein sequence ID" value="KAE8037972.1"/>
    <property type="molecule type" value="Genomic_DNA"/>
</dbReference>
<dbReference type="GO" id="GO:0016020">
    <property type="term" value="C:membrane"/>
    <property type="evidence" value="ECO:0007669"/>
    <property type="project" value="UniProtKB-SubCell"/>
</dbReference>
<organism evidence="7 8">
    <name type="scientific">Carpinus fangiana</name>
    <dbReference type="NCBI Taxonomy" id="176857"/>
    <lineage>
        <taxon>Eukaryota</taxon>
        <taxon>Viridiplantae</taxon>
        <taxon>Streptophyta</taxon>
        <taxon>Embryophyta</taxon>
        <taxon>Tracheophyta</taxon>
        <taxon>Spermatophyta</taxon>
        <taxon>Magnoliopsida</taxon>
        <taxon>eudicotyledons</taxon>
        <taxon>Gunneridae</taxon>
        <taxon>Pentapetalae</taxon>
        <taxon>rosids</taxon>
        <taxon>fabids</taxon>
        <taxon>Fagales</taxon>
        <taxon>Betulaceae</taxon>
        <taxon>Carpinus</taxon>
    </lineage>
</organism>
<keyword evidence="3" id="KW-0808">Transferase</keyword>
<proteinExistence type="predicted"/>
<dbReference type="OrthoDB" id="191334at2759"/>
<evidence type="ECO:0000313" key="7">
    <source>
        <dbReference type="EMBL" id="KAE8037972.1"/>
    </source>
</evidence>
<reference evidence="7 8" key="1">
    <citation type="submission" date="2019-06" db="EMBL/GenBank/DDBJ databases">
        <title>A chromosomal-level reference genome of Carpinus fangiana (Coryloideae, Betulaceae).</title>
        <authorList>
            <person name="Yang X."/>
            <person name="Wang Z."/>
            <person name="Zhang L."/>
            <person name="Hao G."/>
            <person name="Liu J."/>
            <person name="Yang Y."/>
        </authorList>
    </citation>
    <scope>NUCLEOTIDE SEQUENCE [LARGE SCALE GENOMIC DNA]</scope>
    <source>
        <strain evidence="7">Cfa_2016G</strain>
        <tissue evidence="7">Leaf</tissue>
    </source>
</reference>
<keyword evidence="5" id="KW-0325">Glycoprotein</keyword>
<keyword evidence="6" id="KW-0732">Signal</keyword>
<evidence type="ECO:0000256" key="5">
    <source>
        <dbReference type="ARBA" id="ARBA00023180"/>
    </source>
</evidence>
<evidence type="ECO:0000256" key="2">
    <source>
        <dbReference type="ARBA" id="ARBA00022676"/>
    </source>
</evidence>
<dbReference type="PANTHER" id="PTHR31042:SF108">
    <property type="entry name" value="CORE-2_I-BRANCHING BETA-1,6-N-ACETYLGLUCOSAMINYLTRANSFERASE FAMILY PROTEIN"/>
    <property type="match status" value="1"/>
</dbReference>
<keyword evidence="8" id="KW-1185">Reference proteome</keyword>
<keyword evidence="2" id="KW-0328">Glycosyltransferase</keyword>
<dbReference type="Proteomes" id="UP000327013">
    <property type="component" value="Chromosome 4"/>
</dbReference>
<evidence type="ECO:0000256" key="3">
    <source>
        <dbReference type="ARBA" id="ARBA00022679"/>
    </source>
</evidence>
<evidence type="ECO:0000256" key="1">
    <source>
        <dbReference type="ARBA" id="ARBA00004606"/>
    </source>
</evidence>
<evidence type="ECO:0000256" key="6">
    <source>
        <dbReference type="SAM" id="SignalP"/>
    </source>
</evidence>
<gene>
    <name evidence="7" type="ORF">FH972_010520</name>
</gene>
<protein>
    <recommendedName>
        <fullName evidence="9">Glycosyl transferase CAP10 domain-containing protein</fullName>
    </recommendedName>
</protein>
<dbReference type="AlphaFoldDB" id="A0A660KNL5"/>
<dbReference type="InterPro" id="IPR003406">
    <property type="entry name" value="Glyco_trans_14"/>
</dbReference>
<keyword evidence="4" id="KW-0472">Membrane</keyword>
<feature type="chain" id="PRO_5024928677" description="Glycosyl transferase CAP10 domain-containing protein" evidence="6">
    <location>
        <begin position="25"/>
        <end position="357"/>
    </location>
</feature>
<dbReference type="InterPro" id="IPR044174">
    <property type="entry name" value="BC10-like"/>
</dbReference>
<comment type="subcellular location">
    <subcellularLocation>
        <location evidence="1">Membrane</location>
        <topology evidence="1">Single-pass type II membrane protein</topology>
    </subcellularLocation>
</comment>
<feature type="signal peptide" evidence="6">
    <location>
        <begin position="1"/>
        <end position="24"/>
    </location>
</feature>
<dbReference type="Pfam" id="PF02485">
    <property type="entry name" value="Branch"/>
    <property type="match status" value="1"/>
</dbReference>
<sequence>MFSSTPFVLCFALFLSLPLLFVFGPQILPPTRFSDDLADLALFRKAIRASSAARTRSTLSRLGTATNPKPKIAFLFLTNSDLSFAPLWEKFFHGNRHLYNIYVHADPSVKITPPGGVFQGRFITHAKKTERASPALISAVRRLLATALLDDPLNSYFALLSQHCVPLHSFRFVYKFLFRNTLRLTTMKETLSSPPVPTYQSFIEILSDEPTLVDRYNARGEDVMLPEVPFEQFRVGSQFFTLTRKHALLVLRDSKLWRKFRLPCLNVDTCYPEEHYFPTLLSMEDPGGCTHYTLTRVNWTASFDGHPHLYTPEEVSAELLYKLRESNSSYSYLFARKFTPDCLLPLMEIADDVVFRD</sequence>
<name>A0A660KNL5_9ROSI</name>
<evidence type="ECO:0000256" key="4">
    <source>
        <dbReference type="ARBA" id="ARBA00023136"/>
    </source>
</evidence>
<evidence type="ECO:0008006" key="9">
    <source>
        <dbReference type="Google" id="ProtNLM"/>
    </source>
</evidence>